<dbReference type="RefSeq" id="WP_373655711.1">
    <property type="nucleotide sequence ID" value="NZ_JBGUAW010000005.1"/>
</dbReference>
<reference evidence="11 12" key="1">
    <citation type="submission" date="2024-08" db="EMBL/GenBank/DDBJ databases">
        <title>Whole-genome sequencing of halo(alkali)philic microorganisms from hypersaline lakes.</title>
        <authorList>
            <person name="Sorokin D.Y."/>
            <person name="Merkel A.Y."/>
            <person name="Messina E."/>
            <person name="Yakimov M."/>
        </authorList>
    </citation>
    <scope>NUCLEOTIDE SEQUENCE [LARGE SCALE GENOMIC DNA]</scope>
    <source>
        <strain evidence="11 12">Cl-TMA</strain>
    </source>
</reference>
<dbReference type="PANTHER" id="PTHR43509">
    <property type="match status" value="1"/>
</dbReference>
<comment type="catalytic activity">
    <reaction evidence="7 8">
        <text>sulfate + ATP + H(+) = adenosine 5'-phosphosulfate + diphosphate</text>
        <dbReference type="Rhea" id="RHEA:18133"/>
        <dbReference type="ChEBI" id="CHEBI:15378"/>
        <dbReference type="ChEBI" id="CHEBI:16189"/>
        <dbReference type="ChEBI" id="CHEBI:30616"/>
        <dbReference type="ChEBI" id="CHEBI:33019"/>
        <dbReference type="ChEBI" id="CHEBI:58243"/>
        <dbReference type="EC" id="2.7.7.4"/>
    </reaction>
</comment>
<feature type="domain" description="Sulphate adenylyltransferase catalytic" evidence="9">
    <location>
        <begin position="176"/>
        <end position="385"/>
    </location>
</feature>
<evidence type="ECO:0000259" key="10">
    <source>
        <dbReference type="Pfam" id="PF14306"/>
    </source>
</evidence>
<dbReference type="Pfam" id="PF01747">
    <property type="entry name" value="ATP-sulfurylase"/>
    <property type="match status" value="1"/>
</dbReference>
<keyword evidence="3 8" id="KW-0548">Nucleotidyltransferase</keyword>
<evidence type="ECO:0000256" key="2">
    <source>
        <dbReference type="ARBA" id="ARBA00022679"/>
    </source>
</evidence>
<keyword evidence="5 8" id="KW-0067">ATP-binding</keyword>
<dbReference type="InterPro" id="IPR015947">
    <property type="entry name" value="PUA-like_sf"/>
</dbReference>
<dbReference type="InterPro" id="IPR024951">
    <property type="entry name" value="Sulfurylase_cat_dom"/>
</dbReference>
<dbReference type="Gene3D" id="3.10.400.10">
    <property type="entry name" value="Sulfate adenylyltransferase"/>
    <property type="match status" value="1"/>
</dbReference>
<dbReference type="InterPro" id="IPR025980">
    <property type="entry name" value="ATP-Sase_PUA-like_dom"/>
</dbReference>
<gene>
    <name evidence="8 11" type="primary">sat</name>
    <name evidence="11" type="ORF">ACERLL_08830</name>
</gene>
<evidence type="ECO:0000256" key="3">
    <source>
        <dbReference type="ARBA" id="ARBA00022695"/>
    </source>
</evidence>
<protein>
    <recommendedName>
        <fullName evidence="8">Sulfate adenylyltransferase</fullName>
        <ecNumber evidence="8">2.7.7.4</ecNumber>
    </recommendedName>
    <alternativeName>
        <fullName evidence="8">ATP-sulfurylase</fullName>
    </alternativeName>
    <alternativeName>
        <fullName evidence="8">Sulfate adenylate transferase</fullName>
        <shortName evidence="8">SAT</shortName>
    </alternativeName>
</protein>
<comment type="pathway">
    <text evidence="1 8">Sulfur metabolism; hydrogen sulfide biosynthesis; sulfite from sulfate: step 1/3.</text>
</comment>
<dbReference type="InterPro" id="IPR014729">
    <property type="entry name" value="Rossmann-like_a/b/a_fold"/>
</dbReference>
<accession>A0ABV4TWL0</accession>
<dbReference type="EMBL" id="JBGUAW010000005">
    <property type="protein sequence ID" value="MFA9460928.1"/>
    <property type="molecule type" value="Genomic_DNA"/>
</dbReference>
<keyword evidence="12" id="KW-1185">Reference proteome</keyword>
<dbReference type="SUPFAM" id="SSF88697">
    <property type="entry name" value="PUA domain-like"/>
    <property type="match status" value="1"/>
</dbReference>
<organism evidence="11 12">
    <name type="scientific">Thiohalorhabdus methylotrophus</name>
    <dbReference type="NCBI Taxonomy" id="3242694"/>
    <lineage>
        <taxon>Bacteria</taxon>
        <taxon>Pseudomonadati</taxon>
        <taxon>Pseudomonadota</taxon>
        <taxon>Gammaproteobacteria</taxon>
        <taxon>Thiohalorhabdales</taxon>
        <taxon>Thiohalorhabdaceae</taxon>
        <taxon>Thiohalorhabdus</taxon>
    </lineage>
</organism>
<dbReference type="GO" id="GO:0004781">
    <property type="term" value="F:sulfate adenylyltransferase (ATP) activity"/>
    <property type="evidence" value="ECO:0007669"/>
    <property type="project" value="UniProtKB-EC"/>
</dbReference>
<proteinExistence type="inferred from homology"/>
<dbReference type="PANTHER" id="PTHR43509:SF1">
    <property type="entry name" value="SULFATE ADENYLYLTRANSFERASE"/>
    <property type="match status" value="1"/>
</dbReference>
<evidence type="ECO:0000256" key="8">
    <source>
        <dbReference type="HAMAP-Rule" id="MF_00066"/>
    </source>
</evidence>
<name>A0ABV4TWL0_9GAMM</name>
<evidence type="ECO:0000313" key="11">
    <source>
        <dbReference type="EMBL" id="MFA9460928.1"/>
    </source>
</evidence>
<sequence>MRTANPLPEVPPHGGRLVNRLLSGAEAEEARAQAAALPAVSLSSRALADLECLATGVYSPLEGFMDGSDFQAVVSGMQLAGGEPWTVPVTLPVGDAVAGWVKPGSRLALQWQGAPLGVLEVSDCFRPDKEEEAVQVFGTGDADHPGVAALYEGEDFRLGGTVWAWDLPRQDPFAPYRWTPAAVRKAIADRGWRSTAAFQTRNPIHRAHEHLQKVALEVVDGLLVHPLVGTTKQGDIPPEVRLDTYEAVLSHYYPRERTLLTVFPAAMRYAGPREAVMHAIARKNYGCTHFIVGRDHAGVGDYYGTYEAQEIFDRFSLDDLGIQPLKFDHAFFCRACDQMASIRTCPHSTEERVVLSGTEVRRMLRDGEHPPPEFTRPEVAEILVDAFQESGAQRA</sequence>
<evidence type="ECO:0000256" key="1">
    <source>
        <dbReference type="ARBA" id="ARBA00005048"/>
    </source>
</evidence>
<dbReference type="NCBIfam" id="NF003166">
    <property type="entry name" value="PRK04149.1"/>
    <property type="match status" value="1"/>
</dbReference>
<dbReference type="EC" id="2.7.7.4" evidence="8"/>
<dbReference type="Pfam" id="PF14306">
    <property type="entry name" value="PUA_2"/>
    <property type="match status" value="1"/>
</dbReference>
<evidence type="ECO:0000259" key="9">
    <source>
        <dbReference type="Pfam" id="PF01747"/>
    </source>
</evidence>
<dbReference type="InterPro" id="IPR002650">
    <property type="entry name" value="Sulphate_adenylyltransferase"/>
</dbReference>
<comment type="caution">
    <text evidence="11">The sequence shown here is derived from an EMBL/GenBank/DDBJ whole genome shotgun (WGS) entry which is preliminary data.</text>
</comment>
<evidence type="ECO:0000256" key="4">
    <source>
        <dbReference type="ARBA" id="ARBA00022741"/>
    </source>
</evidence>
<dbReference type="SUPFAM" id="SSF52374">
    <property type="entry name" value="Nucleotidylyl transferase"/>
    <property type="match status" value="1"/>
</dbReference>
<comment type="similarity">
    <text evidence="6 8">Belongs to the sulfate adenylyltransferase family.</text>
</comment>
<keyword evidence="4 8" id="KW-0547">Nucleotide-binding</keyword>
<dbReference type="CDD" id="cd00517">
    <property type="entry name" value="ATPS"/>
    <property type="match status" value="1"/>
</dbReference>
<dbReference type="NCBIfam" id="TIGR00339">
    <property type="entry name" value="sopT"/>
    <property type="match status" value="1"/>
</dbReference>
<evidence type="ECO:0000256" key="7">
    <source>
        <dbReference type="ARBA" id="ARBA00049370"/>
    </source>
</evidence>
<evidence type="ECO:0000256" key="5">
    <source>
        <dbReference type="ARBA" id="ARBA00022840"/>
    </source>
</evidence>
<keyword evidence="2 8" id="KW-0808">Transferase</keyword>
<dbReference type="InterPro" id="IPR020792">
    <property type="entry name" value="SO4_adenylyltransferase_pro"/>
</dbReference>
<dbReference type="Gene3D" id="3.40.50.620">
    <property type="entry name" value="HUPs"/>
    <property type="match status" value="1"/>
</dbReference>
<evidence type="ECO:0000313" key="12">
    <source>
        <dbReference type="Proteomes" id="UP001575181"/>
    </source>
</evidence>
<dbReference type="Proteomes" id="UP001575181">
    <property type="component" value="Unassembled WGS sequence"/>
</dbReference>
<feature type="domain" description="ATP-sulfurylase PUA-like" evidence="10">
    <location>
        <begin position="11"/>
        <end position="164"/>
    </location>
</feature>
<evidence type="ECO:0000256" key="6">
    <source>
        <dbReference type="ARBA" id="ARBA00037980"/>
    </source>
</evidence>
<dbReference type="HAMAP" id="MF_00066">
    <property type="entry name" value="Sulf_adenylyltr"/>
    <property type="match status" value="1"/>
</dbReference>